<dbReference type="EMBL" id="BGZK01000984">
    <property type="protein sequence ID" value="GBP67449.1"/>
    <property type="molecule type" value="Genomic_DNA"/>
</dbReference>
<dbReference type="Proteomes" id="UP000299102">
    <property type="component" value="Unassembled WGS sequence"/>
</dbReference>
<protein>
    <submittedName>
        <fullName evidence="1">Uncharacterized protein</fullName>
    </submittedName>
</protein>
<keyword evidence="2" id="KW-1185">Reference proteome</keyword>
<dbReference type="AlphaFoldDB" id="A0A4C1XYQ1"/>
<organism evidence="1 2">
    <name type="scientific">Eumeta variegata</name>
    <name type="common">Bagworm moth</name>
    <name type="synonym">Eumeta japonica</name>
    <dbReference type="NCBI Taxonomy" id="151549"/>
    <lineage>
        <taxon>Eukaryota</taxon>
        <taxon>Metazoa</taxon>
        <taxon>Ecdysozoa</taxon>
        <taxon>Arthropoda</taxon>
        <taxon>Hexapoda</taxon>
        <taxon>Insecta</taxon>
        <taxon>Pterygota</taxon>
        <taxon>Neoptera</taxon>
        <taxon>Endopterygota</taxon>
        <taxon>Lepidoptera</taxon>
        <taxon>Glossata</taxon>
        <taxon>Ditrysia</taxon>
        <taxon>Tineoidea</taxon>
        <taxon>Psychidae</taxon>
        <taxon>Oiketicinae</taxon>
        <taxon>Eumeta</taxon>
    </lineage>
</organism>
<sequence>MLGPLKLATSAFDGLVKKFSRISGPRVLGNCGTAPASAPAGVASVSPRRGVATGGRRADFTESVADASPRIVLTESVALFELPVYPAARAAVGSRHVDASPRRQAYGDVHAIGFRI</sequence>
<evidence type="ECO:0000313" key="1">
    <source>
        <dbReference type="EMBL" id="GBP67449.1"/>
    </source>
</evidence>
<gene>
    <name evidence="1" type="ORF">EVAR_49343_1</name>
</gene>
<evidence type="ECO:0000313" key="2">
    <source>
        <dbReference type="Proteomes" id="UP000299102"/>
    </source>
</evidence>
<reference evidence="1 2" key="1">
    <citation type="journal article" date="2019" name="Commun. Biol.">
        <title>The bagworm genome reveals a unique fibroin gene that provides high tensile strength.</title>
        <authorList>
            <person name="Kono N."/>
            <person name="Nakamura H."/>
            <person name="Ohtoshi R."/>
            <person name="Tomita M."/>
            <person name="Numata K."/>
            <person name="Arakawa K."/>
        </authorList>
    </citation>
    <scope>NUCLEOTIDE SEQUENCE [LARGE SCALE GENOMIC DNA]</scope>
</reference>
<proteinExistence type="predicted"/>
<accession>A0A4C1XYQ1</accession>
<name>A0A4C1XYQ1_EUMVA</name>
<comment type="caution">
    <text evidence="1">The sequence shown here is derived from an EMBL/GenBank/DDBJ whole genome shotgun (WGS) entry which is preliminary data.</text>
</comment>